<sequence length="167" mass="16525">MKPAPPATREVIKDDKTIVIAPNPEFATLEAQDQLVLGYLLSSISREILVSVAAMQTSLEDNLGGPDVHGTVLAPGPVAVPSLVASPRGASGGGPSGAIPHGAGGTGESDSADAASLLVQPDAAIASPGTGAAPSAGSFDSFASASNTAADQQLVEPRPHTRLQSGL</sequence>
<dbReference type="EMBL" id="SPHZ02000008">
    <property type="protein sequence ID" value="KAF0904609.1"/>
    <property type="molecule type" value="Genomic_DNA"/>
</dbReference>
<dbReference type="Proteomes" id="UP000479710">
    <property type="component" value="Unassembled WGS sequence"/>
</dbReference>
<feature type="compositionally biased region" description="Gly residues" evidence="1">
    <location>
        <begin position="90"/>
        <end position="107"/>
    </location>
</feature>
<feature type="compositionally biased region" description="Low complexity" evidence="1">
    <location>
        <begin position="123"/>
        <end position="146"/>
    </location>
</feature>
<evidence type="ECO:0000256" key="1">
    <source>
        <dbReference type="SAM" id="MobiDB-lite"/>
    </source>
</evidence>
<proteinExistence type="predicted"/>
<dbReference type="AlphaFoldDB" id="A0A6G1CX16"/>
<feature type="region of interest" description="Disordered" evidence="1">
    <location>
        <begin position="79"/>
        <end position="167"/>
    </location>
</feature>
<keyword evidence="3" id="KW-1185">Reference proteome</keyword>
<protein>
    <submittedName>
        <fullName evidence="2">Uncharacterized protein</fullName>
    </submittedName>
</protein>
<name>A0A6G1CX16_9ORYZ</name>
<gene>
    <name evidence="2" type="ORF">E2562_035865</name>
</gene>
<accession>A0A6G1CX16</accession>
<evidence type="ECO:0000313" key="3">
    <source>
        <dbReference type="Proteomes" id="UP000479710"/>
    </source>
</evidence>
<evidence type="ECO:0000313" key="2">
    <source>
        <dbReference type="EMBL" id="KAF0904609.1"/>
    </source>
</evidence>
<reference evidence="2 3" key="1">
    <citation type="submission" date="2019-11" db="EMBL/GenBank/DDBJ databases">
        <title>Whole genome sequence of Oryza granulata.</title>
        <authorList>
            <person name="Li W."/>
        </authorList>
    </citation>
    <scope>NUCLEOTIDE SEQUENCE [LARGE SCALE GENOMIC DNA]</scope>
    <source>
        <strain evidence="3">cv. Menghai</strain>
        <tissue evidence="2">Leaf</tissue>
    </source>
</reference>
<organism evidence="2 3">
    <name type="scientific">Oryza meyeriana var. granulata</name>
    <dbReference type="NCBI Taxonomy" id="110450"/>
    <lineage>
        <taxon>Eukaryota</taxon>
        <taxon>Viridiplantae</taxon>
        <taxon>Streptophyta</taxon>
        <taxon>Embryophyta</taxon>
        <taxon>Tracheophyta</taxon>
        <taxon>Spermatophyta</taxon>
        <taxon>Magnoliopsida</taxon>
        <taxon>Liliopsida</taxon>
        <taxon>Poales</taxon>
        <taxon>Poaceae</taxon>
        <taxon>BOP clade</taxon>
        <taxon>Oryzoideae</taxon>
        <taxon>Oryzeae</taxon>
        <taxon>Oryzinae</taxon>
        <taxon>Oryza</taxon>
        <taxon>Oryza meyeriana</taxon>
    </lineage>
</organism>
<comment type="caution">
    <text evidence="2">The sequence shown here is derived from an EMBL/GenBank/DDBJ whole genome shotgun (WGS) entry which is preliminary data.</text>
</comment>